<comment type="caution">
    <text evidence="4">The sequence shown here is derived from an EMBL/GenBank/DDBJ whole genome shotgun (WGS) entry which is preliminary data.</text>
</comment>
<feature type="domain" description="Rhodanese" evidence="3">
    <location>
        <begin position="370"/>
        <end position="462"/>
    </location>
</feature>
<organism evidence="4 5">
    <name type="scientific">Candidatus Dojkabacteria bacterium</name>
    <dbReference type="NCBI Taxonomy" id="2099670"/>
    <lineage>
        <taxon>Bacteria</taxon>
        <taxon>Candidatus Dojkabacteria</taxon>
    </lineage>
</organism>
<reference evidence="4 5" key="1">
    <citation type="submission" date="2018-10" db="EMBL/GenBank/DDBJ databases">
        <title>Thermophilic Lithotrophy and Phototrophy in an Intertidal, Iron-rich, Geothermal Spring.</title>
        <authorList>
            <person name="Ward L.M."/>
            <person name="Idei A."/>
            <person name="Nakagawa M."/>
            <person name="Ueno Y."/>
            <person name="Fischer W."/>
            <person name="Mcglynn S.E."/>
        </authorList>
    </citation>
    <scope>NUCLEOTIDE SEQUENCE [LARGE SCALE GENOMIC DNA]</scope>
    <source>
        <strain evidence="4">J137</strain>
    </source>
</reference>
<dbReference type="Pfam" id="PF00291">
    <property type="entry name" value="PALP"/>
    <property type="match status" value="1"/>
</dbReference>
<dbReference type="InterPro" id="IPR036052">
    <property type="entry name" value="TrpB-like_PALP_sf"/>
</dbReference>
<dbReference type="AlphaFoldDB" id="A0A3M0YZR9"/>
<dbReference type="GO" id="GO:1901605">
    <property type="term" value="P:alpha-amino acid metabolic process"/>
    <property type="evidence" value="ECO:0007669"/>
    <property type="project" value="UniProtKB-ARBA"/>
</dbReference>
<dbReference type="Proteomes" id="UP000269410">
    <property type="component" value="Unassembled WGS sequence"/>
</dbReference>
<dbReference type="PROSITE" id="PS50206">
    <property type="entry name" value="RHODANESE_3"/>
    <property type="match status" value="1"/>
</dbReference>
<dbReference type="InterPro" id="IPR036873">
    <property type="entry name" value="Rhodanese-like_dom_sf"/>
</dbReference>
<dbReference type="Gene3D" id="3.40.250.10">
    <property type="entry name" value="Rhodanese-like domain"/>
    <property type="match status" value="1"/>
</dbReference>
<evidence type="ECO:0000256" key="2">
    <source>
        <dbReference type="ARBA" id="ARBA00022898"/>
    </source>
</evidence>
<dbReference type="CDD" id="cd00158">
    <property type="entry name" value="RHOD"/>
    <property type="match status" value="1"/>
</dbReference>
<dbReference type="PANTHER" id="PTHR10314">
    <property type="entry name" value="CYSTATHIONINE BETA-SYNTHASE"/>
    <property type="match status" value="1"/>
</dbReference>
<dbReference type="InterPro" id="IPR001926">
    <property type="entry name" value="TrpB-like_PALP"/>
</dbReference>
<evidence type="ECO:0000313" key="4">
    <source>
        <dbReference type="EMBL" id="RMD77660.1"/>
    </source>
</evidence>
<dbReference type="InterPro" id="IPR050214">
    <property type="entry name" value="Cys_Synth/Cystath_Beta-Synth"/>
</dbReference>
<dbReference type="SUPFAM" id="SSF52821">
    <property type="entry name" value="Rhodanese/Cell cycle control phosphatase"/>
    <property type="match status" value="1"/>
</dbReference>
<evidence type="ECO:0000313" key="5">
    <source>
        <dbReference type="Proteomes" id="UP000269410"/>
    </source>
</evidence>
<gene>
    <name evidence="4" type="ORF">D6810_00370</name>
</gene>
<comment type="cofactor">
    <cofactor evidence="1">
        <name>pyridoxal 5'-phosphate</name>
        <dbReference type="ChEBI" id="CHEBI:597326"/>
    </cofactor>
</comment>
<sequence length="468" mass="53364">MKFNHSMNMDNLNTFVGENSLLDFLNPKKTITPLVELPSKLNRFKKENGVRIFIKLMSHTTLFNVKHVTVYSMLENFKKKGSGIVESSSGNTAFTLSILAKYFGYEKTKFFFSHRVPIDKLNLIKLVANEIEIIKEPLCPDKNDPNSSINKAKKLSKESDYDNLDQYSNPSNPKGHYEITGKQIVEQLKHLNLNIDYLFAAVGTTGTIVGSSLKIKEHFPKLKTVGVASADDMTRLGARSKNSLEEIYFDWRSYVDDLIEVNVECAFLHSIKLIKHGLLVGPSTGHIFAGLLKYIEDNNLKNVNLVFVSCDTFLPYVNEYIKYLSNKHLADVVNEDLALSYANIQSRIRGRKYDQFKILPEVFVEKYKNLDKTSICLDVRKDSEYDSFRLKNTVKINLHDLEHDILGFVENLGNYHNVYILDCGMSDAAKLACLILRDQKINAYWIEGGIDYISKKWSNLILRSGSPI</sequence>
<dbReference type="InterPro" id="IPR001763">
    <property type="entry name" value="Rhodanese-like_dom"/>
</dbReference>
<protein>
    <submittedName>
        <fullName evidence="4">Pyridoxal-phosphate dependent enzyme</fullName>
    </submittedName>
</protein>
<accession>A0A3M0YZR9</accession>
<dbReference type="EMBL" id="RFKV01000013">
    <property type="protein sequence ID" value="RMD77660.1"/>
    <property type="molecule type" value="Genomic_DNA"/>
</dbReference>
<dbReference type="Gene3D" id="3.40.50.1100">
    <property type="match status" value="2"/>
</dbReference>
<evidence type="ECO:0000256" key="1">
    <source>
        <dbReference type="ARBA" id="ARBA00001933"/>
    </source>
</evidence>
<dbReference type="SUPFAM" id="SSF53686">
    <property type="entry name" value="Tryptophan synthase beta subunit-like PLP-dependent enzymes"/>
    <property type="match status" value="1"/>
</dbReference>
<keyword evidence="2" id="KW-0663">Pyridoxal phosphate</keyword>
<proteinExistence type="predicted"/>
<name>A0A3M0YZR9_9BACT</name>
<evidence type="ECO:0000259" key="3">
    <source>
        <dbReference type="PROSITE" id="PS50206"/>
    </source>
</evidence>